<reference evidence="2" key="1">
    <citation type="journal article" date="2023" name="Nat. Plants">
        <title>Single-cell RNA sequencing provides a high-resolution roadmap for understanding the multicellular compartmentation of specialized metabolism.</title>
        <authorList>
            <person name="Sun S."/>
            <person name="Shen X."/>
            <person name="Li Y."/>
            <person name="Li Y."/>
            <person name="Wang S."/>
            <person name="Li R."/>
            <person name="Zhang H."/>
            <person name="Shen G."/>
            <person name="Guo B."/>
            <person name="Wei J."/>
            <person name="Xu J."/>
            <person name="St-Pierre B."/>
            <person name="Chen S."/>
            <person name="Sun C."/>
        </authorList>
    </citation>
    <scope>NUCLEOTIDE SEQUENCE [LARGE SCALE GENOMIC DNA]</scope>
</reference>
<gene>
    <name evidence="1" type="ORF">M9H77_34014</name>
</gene>
<dbReference type="EMBL" id="CM044708">
    <property type="protein sequence ID" value="KAI5648009.1"/>
    <property type="molecule type" value="Genomic_DNA"/>
</dbReference>
<name>A0ACB9ZKU5_CATRO</name>
<keyword evidence="2" id="KW-1185">Reference proteome</keyword>
<protein>
    <submittedName>
        <fullName evidence="1">Uncharacterized protein</fullName>
    </submittedName>
</protein>
<comment type="caution">
    <text evidence="1">The sequence shown here is derived from an EMBL/GenBank/DDBJ whole genome shotgun (WGS) entry which is preliminary data.</text>
</comment>
<accession>A0ACB9ZKU5</accession>
<organism evidence="1 2">
    <name type="scientific">Catharanthus roseus</name>
    <name type="common">Madagascar periwinkle</name>
    <name type="synonym">Vinca rosea</name>
    <dbReference type="NCBI Taxonomy" id="4058"/>
    <lineage>
        <taxon>Eukaryota</taxon>
        <taxon>Viridiplantae</taxon>
        <taxon>Streptophyta</taxon>
        <taxon>Embryophyta</taxon>
        <taxon>Tracheophyta</taxon>
        <taxon>Spermatophyta</taxon>
        <taxon>Magnoliopsida</taxon>
        <taxon>eudicotyledons</taxon>
        <taxon>Gunneridae</taxon>
        <taxon>Pentapetalae</taxon>
        <taxon>asterids</taxon>
        <taxon>lamiids</taxon>
        <taxon>Gentianales</taxon>
        <taxon>Apocynaceae</taxon>
        <taxon>Rauvolfioideae</taxon>
        <taxon>Vinceae</taxon>
        <taxon>Catharanthinae</taxon>
        <taxon>Catharanthus</taxon>
    </lineage>
</organism>
<sequence>MPRPKRRRVAARNNQPHRDTSGKNNGTIGRKMGSLSQGPQPIKKPLVSSSLNLLALSLTYQNDDRAKSTTSCHSQYRRPKGRGRATDAASCVEKREEEETEKQLGEAEEKRRKIK</sequence>
<proteinExistence type="predicted"/>
<evidence type="ECO:0000313" key="2">
    <source>
        <dbReference type="Proteomes" id="UP001060085"/>
    </source>
</evidence>
<dbReference type="Proteomes" id="UP001060085">
    <property type="component" value="Linkage Group LG08"/>
</dbReference>
<evidence type="ECO:0000313" key="1">
    <source>
        <dbReference type="EMBL" id="KAI5648009.1"/>
    </source>
</evidence>